<gene>
    <name evidence="3" type="ORF">Zmor_008182</name>
</gene>
<dbReference type="Pfam" id="PF07539">
    <property type="entry name" value="UTP20_N"/>
    <property type="match status" value="1"/>
</dbReference>
<dbReference type="GO" id="GO:0030686">
    <property type="term" value="C:90S preribosome"/>
    <property type="evidence" value="ECO:0007669"/>
    <property type="project" value="TreeGrafter"/>
</dbReference>
<keyword evidence="4" id="KW-1185">Reference proteome</keyword>
<dbReference type="GO" id="GO:0032040">
    <property type="term" value="C:small-subunit processome"/>
    <property type="evidence" value="ECO:0007669"/>
    <property type="project" value="TreeGrafter"/>
</dbReference>
<dbReference type="Gene3D" id="1.25.10.10">
    <property type="entry name" value="Leucine-rich Repeat Variant"/>
    <property type="match status" value="1"/>
</dbReference>
<accession>A0AA38MQJ7</accession>
<evidence type="ECO:0000313" key="4">
    <source>
        <dbReference type="Proteomes" id="UP001168821"/>
    </source>
</evidence>
<dbReference type="AlphaFoldDB" id="A0AA38MQJ7"/>
<dbReference type="Proteomes" id="UP001168821">
    <property type="component" value="Unassembled WGS sequence"/>
</dbReference>
<evidence type="ECO:0000256" key="1">
    <source>
        <dbReference type="SAM" id="MobiDB-lite"/>
    </source>
</evidence>
<evidence type="ECO:0000259" key="2">
    <source>
        <dbReference type="Pfam" id="PF07539"/>
    </source>
</evidence>
<dbReference type="SUPFAM" id="SSF48371">
    <property type="entry name" value="ARM repeat"/>
    <property type="match status" value="1"/>
</dbReference>
<feature type="region of interest" description="Disordered" evidence="1">
    <location>
        <begin position="326"/>
        <end position="359"/>
    </location>
</feature>
<sequence length="459" mass="53336">MLTLTKMALQYYARHLKDDPEVMVEKHLKHFTPVLGEVASASSRKLLIQALKSVGTKLELELIEGLNAFDHKWIDQPDFQRRHDTFKDIQKAIETQDVDLDLGVLLIHNCYYLLKSEKDLSLRENSSHCLRQLTSYLIKQYPKQLDYLLSETVFDMIRKGMKNRNDDFRNECILILGHLARECSESHVVLRDLNRYTNKSDPEVDFFENITHLQLHRHARALLKFCTVTRDLTTSPNVRTLTQFVLPLASFYLCSEKYVGKNSVIDASIECIGTVCRILPWHQYESFLKFYLRKLKKNVDYQKQLVRVTVTILDAFHYDLSKAQVGSEAEHKTEDDNKESESPPENEQSVAVEEDDEKIDDLDEPVVSELEEEDDEEEQTTLKETKICDKVPILCKSTATRVTRSIQRVLLPQLHKALAELTHHDTSHKVNRKKTGFEREEENLLRVPMSLALVKLLQR</sequence>
<reference evidence="3" key="1">
    <citation type="journal article" date="2023" name="G3 (Bethesda)">
        <title>Whole genome assemblies of Zophobas morio and Tenebrio molitor.</title>
        <authorList>
            <person name="Kaur S."/>
            <person name="Stinson S.A."/>
            <person name="diCenzo G.C."/>
        </authorList>
    </citation>
    <scope>NUCLEOTIDE SEQUENCE</scope>
    <source>
        <strain evidence="3">QUZm001</strain>
    </source>
</reference>
<protein>
    <recommendedName>
        <fullName evidence="2">U3 small nucleolar RNA-associated protein 20 N-terminal domain-containing protein</fullName>
    </recommendedName>
</protein>
<dbReference type="EMBL" id="JALNTZ010000002">
    <property type="protein sequence ID" value="KAJ3663969.1"/>
    <property type="molecule type" value="Genomic_DNA"/>
</dbReference>
<feature type="domain" description="U3 small nucleolar RNA-associated protein 20 N-terminal" evidence="2">
    <location>
        <begin position="19"/>
        <end position="165"/>
    </location>
</feature>
<dbReference type="PANTHER" id="PTHR17695:SF11">
    <property type="entry name" value="SMALL SUBUNIT PROCESSOME COMPONENT 20 HOMOLOG"/>
    <property type="match status" value="1"/>
</dbReference>
<dbReference type="InterPro" id="IPR016024">
    <property type="entry name" value="ARM-type_fold"/>
</dbReference>
<evidence type="ECO:0000313" key="3">
    <source>
        <dbReference type="EMBL" id="KAJ3663969.1"/>
    </source>
</evidence>
<proteinExistence type="predicted"/>
<dbReference type="InterPro" id="IPR011989">
    <property type="entry name" value="ARM-like"/>
</dbReference>
<comment type="caution">
    <text evidence="3">The sequence shown here is derived from an EMBL/GenBank/DDBJ whole genome shotgun (WGS) entry which is preliminary data.</text>
</comment>
<organism evidence="3 4">
    <name type="scientific">Zophobas morio</name>
    <dbReference type="NCBI Taxonomy" id="2755281"/>
    <lineage>
        <taxon>Eukaryota</taxon>
        <taxon>Metazoa</taxon>
        <taxon>Ecdysozoa</taxon>
        <taxon>Arthropoda</taxon>
        <taxon>Hexapoda</taxon>
        <taxon>Insecta</taxon>
        <taxon>Pterygota</taxon>
        <taxon>Neoptera</taxon>
        <taxon>Endopterygota</taxon>
        <taxon>Coleoptera</taxon>
        <taxon>Polyphaga</taxon>
        <taxon>Cucujiformia</taxon>
        <taxon>Tenebrionidae</taxon>
        <taxon>Zophobas</taxon>
    </lineage>
</organism>
<dbReference type="InterPro" id="IPR011430">
    <property type="entry name" value="UTP20_N"/>
</dbReference>
<feature type="compositionally biased region" description="Basic and acidic residues" evidence="1">
    <location>
        <begin position="328"/>
        <end position="341"/>
    </location>
</feature>
<name>A0AA38MQJ7_9CUCU</name>
<dbReference type="PANTHER" id="PTHR17695">
    <property type="entry name" value="SMALL SUBUNIT PROCESSOME COMPONENT 20 HOMOLOG"/>
    <property type="match status" value="1"/>
</dbReference>
<dbReference type="InterPro" id="IPR052575">
    <property type="entry name" value="SSU_processome_comp_20"/>
</dbReference>